<evidence type="ECO:0000256" key="11">
    <source>
        <dbReference type="SAM" id="MobiDB-lite"/>
    </source>
</evidence>
<reference evidence="12" key="1">
    <citation type="submission" date="2022-11" db="EMBL/GenBank/DDBJ databases">
        <title>Genome Sequence of Cubamyces cubensis.</title>
        <authorList>
            <person name="Buettner E."/>
        </authorList>
    </citation>
    <scope>NUCLEOTIDE SEQUENCE</scope>
    <source>
        <strain evidence="12">MPL-01</strain>
    </source>
</reference>
<evidence type="ECO:0000256" key="4">
    <source>
        <dbReference type="ARBA" id="ARBA00022618"/>
    </source>
</evidence>
<name>A0AAD7TSE6_9APHY</name>
<dbReference type="InterPro" id="IPR008685">
    <property type="entry name" value="Centromere_Mis12"/>
</dbReference>
<dbReference type="GO" id="GO:0005634">
    <property type="term" value="C:nucleus"/>
    <property type="evidence" value="ECO:0007669"/>
    <property type="project" value="InterPro"/>
</dbReference>
<evidence type="ECO:0000256" key="2">
    <source>
        <dbReference type="ARBA" id="ARBA00008643"/>
    </source>
</evidence>
<protein>
    <recommendedName>
        <fullName evidence="14">Mis12-domain-containing protein</fullName>
    </recommendedName>
</protein>
<evidence type="ECO:0000313" key="12">
    <source>
        <dbReference type="EMBL" id="KAJ8481034.1"/>
    </source>
</evidence>
<dbReference type="Proteomes" id="UP001215151">
    <property type="component" value="Unassembled WGS sequence"/>
</dbReference>
<evidence type="ECO:0000256" key="5">
    <source>
        <dbReference type="ARBA" id="ARBA00022776"/>
    </source>
</evidence>
<gene>
    <name evidence="12" type="ORF">ONZ51_g6269</name>
</gene>
<comment type="similarity">
    <text evidence="2">Belongs to the mis12 family.</text>
</comment>
<keyword evidence="5" id="KW-0498">Mitosis</keyword>
<comment type="caution">
    <text evidence="12">The sequence shown here is derived from an EMBL/GenBank/DDBJ whole genome shotgun (WGS) entry which is preliminary data.</text>
</comment>
<feature type="region of interest" description="Disordered" evidence="11">
    <location>
        <begin position="289"/>
        <end position="311"/>
    </location>
</feature>
<organism evidence="12 13">
    <name type="scientific">Trametes cubensis</name>
    <dbReference type="NCBI Taxonomy" id="1111947"/>
    <lineage>
        <taxon>Eukaryota</taxon>
        <taxon>Fungi</taxon>
        <taxon>Dikarya</taxon>
        <taxon>Basidiomycota</taxon>
        <taxon>Agaricomycotina</taxon>
        <taxon>Agaricomycetes</taxon>
        <taxon>Polyporales</taxon>
        <taxon>Polyporaceae</taxon>
        <taxon>Trametes</taxon>
    </lineage>
</organism>
<dbReference type="GO" id="GO:0051382">
    <property type="term" value="P:kinetochore assembly"/>
    <property type="evidence" value="ECO:0007669"/>
    <property type="project" value="TreeGrafter"/>
</dbReference>
<evidence type="ECO:0000256" key="7">
    <source>
        <dbReference type="ARBA" id="ARBA00023054"/>
    </source>
</evidence>
<dbReference type="AlphaFoldDB" id="A0AAD7TSE6"/>
<keyword evidence="6" id="KW-0995">Kinetochore</keyword>
<keyword evidence="9" id="KW-0137">Centromere</keyword>
<keyword evidence="7 10" id="KW-0175">Coiled coil</keyword>
<comment type="subcellular location">
    <subcellularLocation>
        <location evidence="1">Chromosome</location>
        <location evidence="1">Centromere</location>
        <location evidence="1">Kinetochore</location>
    </subcellularLocation>
</comment>
<dbReference type="PANTHER" id="PTHR14527">
    <property type="entry name" value="PROTEIN MIS12 HOMOLOG"/>
    <property type="match status" value="1"/>
</dbReference>
<dbReference type="GO" id="GO:0051301">
    <property type="term" value="P:cell division"/>
    <property type="evidence" value="ECO:0007669"/>
    <property type="project" value="UniProtKB-KW"/>
</dbReference>
<keyword evidence="8" id="KW-0131">Cell cycle</keyword>
<evidence type="ECO:0000256" key="6">
    <source>
        <dbReference type="ARBA" id="ARBA00022838"/>
    </source>
</evidence>
<keyword evidence="3" id="KW-0158">Chromosome</keyword>
<evidence type="ECO:0000256" key="9">
    <source>
        <dbReference type="ARBA" id="ARBA00023328"/>
    </source>
</evidence>
<proteinExistence type="inferred from homology"/>
<evidence type="ECO:0000256" key="8">
    <source>
        <dbReference type="ARBA" id="ARBA00023306"/>
    </source>
</evidence>
<dbReference type="GO" id="GO:0000444">
    <property type="term" value="C:MIS12/MIND type complex"/>
    <property type="evidence" value="ECO:0007669"/>
    <property type="project" value="TreeGrafter"/>
</dbReference>
<evidence type="ECO:0000256" key="1">
    <source>
        <dbReference type="ARBA" id="ARBA00004629"/>
    </source>
</evidence>
<dbReference type="PANTHER" id="PTHR14527:SF2">
    <property type="entry name" value="PROTEIN MIS12 HOMOLOG"/>
    <property type="match status" value="1"/>
</dbReference>
<feature type="coiled-coil region" evidence="10">
    <location>
        <begin position="132"/>
        <end position="177"/>
    </location>
</feature>
<evidence type="ECO:0000256" key="10">
    <source>
        <dbReference type="SAM" id="Coils"/>
    </source>
</evidence>
<accession>A0AAD7TSE6</accession>
<evidence type="ECO:0000256" key="3">
    <source>
        <dbReference type="ARBA" id="ARBA00022454"/>
    </source>
</evidence>
<keyword evidence="13" id="KW-1185">Reference proteome</keyword>
<evidence type="ECO:0008006" key="14">
    <source>
        <dbReference type="Google" id="ProtNLM"/>
    </source>
</evidence>
<evidence type="ECO:0000313" key="13">
    <source>
        <dbReference type="Proteomes" id="UP001215151"/>
    </source>
</evidence>
<dbReference type="GO" id="GO:0000070">
    <property type="term" value="P:mitotic sister chromatid segregation"/>
    <property type="evidence" value="ECO:0007669"/>
    <property type="project" value="TreeGrafter"/>
</dbReference>
<sequence length="311" mass="34213">MSSSVPAAAPPPPPPTVPSVLLPELLGFIPQFLLDDIINVANDEAKQSVDAMEQFLQRWADARAEKTAEWDPTQEIEQGLVSFQTLLESHVDVAFDFFEAWSMRNIFAIPADLPIVAPHQAGLNLEEPPEKEAELLAEIDELRRKVHAQRKLKRLFTRAVRRSAKDLERSRERLERLAFLRAPQMQALLSLPNEFHAMFDAVSSLPPLDPSSAVFEPGIVPEPGKRPWETSKTGYINWAVEQLMQRAKEKAKGEPSASGFGEGSSAVSAAAAAAYDVGSAEDVKVLLEQVGARESTQNGHKGKGVDRMDTS</sequence>
<dbReference type="EMBL" id="JAPEVG010000147">
    <property type="protein sequence ID" value="KAJ8481034.1"/>
    <property type="molecule type" value="Genomic_DNA"/>
</dbReference>
<dbReference type="Pfam" id="PF05859">
    <property type="entry name" value="Mis12"/>
    <property type="match status" value="1"/>
</dbReference>
<keyword evidence="4" id="KW-0132">Cell division</keyword>